<feature type="transmembrane region" description="Helical" evidence="2">
    <location>
        <begin position="32"/>
        <end position="62"/>
    </location>
</feature>
<evidence type="ECO:0000256" key="1">
    <source>
        <dbReference type="SAM" id="MobiDB-lite"/>
    </source>
</evidence>
<evidence type="ECO:0000256" key="2">
    <source>
        <dbReference type="SAM" id="Phobius"/>
    </source>
</evidence>
<evidence type="ECO:0000313" key="4">
    <source>
        <dbReference type="Proteomes" id="UP000245293"/>
    </source>
</evidence>
<organism evidence="3 4">
    <name type="scientific">Salibaculum griseiflavum</name>
    <dbReference type="NCBI Taxonomy" id="1914409"/>
    <lineage>
        <taxon>Bacteria</taxon>
        <taxon>Pseudomonadati</taxon>
        <taxon>Pseudomonadota</taxon>
        <taxon>Alphaproteobacteria</taxon>
        <taxon>Rhodobacterales</taxon>
        <taxon>Roseobacteraceae</taxon>
        <taxon>Salibaculum</taxon>
    </lineage>
</organism>
<keyword evidence="4" id="KW-1185">Reference proteome</keyword>
<dbReference type="OrthoDB" id="7933712at2"/>
<proteinExistence type="predicted"/>
<keyword evidence="2" id="KW-1133">Transmembrane helix</keyword>
<dbReference type="AlphaFoldDB" id="A0A2V1P3U1"/>
<accession>A0A2V1P3U1</accession>
<dbReference type="Proteomes" id="UP000245293">
    <property type="component" value="Unassembled WGS sequence"/>
</dbReference>
<dbReference type="EMBL" id="QETF01000006">
    <property type="protein sequence ID" value="PWG17173.1"/>
    <property type="molecule type" value="Genomic_DNA"/>
</dbReference>
<feature type="region of interest" description="Disordered" evidence="1">
    <location>
        <begin position="1"/>
        <end position="22"/>
    </location>
</feature>
<reference evidence="4" key="1">
    <citation type="submission" date="2018-05" db="EMBL/GenBank/DDBJ databases">
        <authorList>
            <person name="Du Z."/>
            <person name="Wang X."/>
        </authorList>
    </citation>
    <scope>NUCLEOTIDE SEQUENCE [LARGE SCALE GENOMIC DNA]</scope>
    <source>
        <strain evidence="4">WDS4C29</strain>
    </source>
</reference>
<gene>
    <name evidence="3" type="ORF">DFK10_07215</name>
</gene>
<protein>
    <submittedName>
        <fullName evidence="3">DUF4389 domain-containing protein</fullName>
    </submittedName>
</protein>
<keyword evidence="2" id="KW-0812">Transmembrane</keyword>
<name>A0A2V1P3U1_9RHOB</name>
<dbReference type="RefSeq" id="WP_109388110.1">
    <property type="nucleotide sequence ID" value="NZ_QETF01000006.1"/>
</dbReference>
<evidence type="ECO:0000313" key="3">
    <source>
        <dbReference type="EMBL" id="PWG17173.1"/>
    </source>
</evidence>
<feature type="compositionally biased region" description="Acidic residues" evidence="1">
    <location>
        <begin position="1"/>
        <end position="11"/>
    </location>
</feature>
<keyword evidence="2" id="KW-0472">Membrane</keyword>
<comment type="caution">
    <text evidence="3">The sequence shown here is derived from an EMBL/GenBank/DDBJ whole genome shotgun (WGS) entry which is preliminary data.</text>
</comment>
<sequence>MADPNEFDDVMPENTARREPSGPVEENLFLRLIYMIIIGILLSFVGTIIGILALVQFILALVNNKVPNERVAEFGTTLGMWVAKAARYQTFASEEKPWPWTELD</sequence>
<dbReference type="InterPro" id="IPR025498">
    <property type="entry name" value="DUF4389"/>
</dbReference>
<dbReference type="Pfam" id="PF14333">
    <property type="entry name" value="DUF4389"/>
    <property type="match status" value="1"/>
</dbReference>